<evidence type="ECO:0000256" key="1">
    <source>
        <dbReference type="SAM" id="Phobius"/>
    </source>
</evidence>
<evidence type="ECO:0000313" key="2">
    <source>
        <dbReference type="EMBL" id="KAJ6821095.1"/>
    </source>
</evidence>
<gene>
    <name evidence="3" type="ORF">M6B38_286635</name>
    <name evidence="2" type="ORF">M6B38_395205</name>
</gene>
<dbReference type="Proteomes" id="UP001140949">
    <property type="component" value="Unassembled WGS sequence"/>
</dbReference>
<keyword evidence="1" id="KW-1133">Transmembrane helix</keyword>
<name>A0AAX6HZP2_IRIPA</name>
<dbReference type="EMBL" id="JANAVB010025196">
    <property type="protein sequence ID" value="KAJ6821095.1"/>
    <property type="molecule type" value="Genomic_DNA"/>
</dbReference>
<evidence type="ECO:0000313" key="3">
    <source>
        <dbReference type="EMBL" id="KAJ6845685.1"/>
    </source>
</evidence>
<keyword evidence="4" id="KW-1185">Reference proteome</keyword>
<reference evidence="3" key="2">
    <citation type="submission" date="2023-04" db="EMBL/GenBank/DDBJ databases">
        <authorList>
            <person name="Bruccoleri R.E."/>
            <person name="Oakeley E.J."/>
            <person name="Faust A.-M."/>
            <person name="Dessus-Babus S."/>
            <person name="Altorfer M."/>
            <person name="Burckhardt D."/>
            <person name="Oertli M."/>
            <person name="Naumann U."/>
            <person name="Petersen F."/>
            <person name="Wong J."/>
        </authorList>
    </citation>
    <scope>NUCLEOTIDE SEQUENCE</scope>
    <source>
        <strain evidence="3">GSM-AAB239-AS_SAM_17_03QT</strain>
        <tissue evidence="3">Leaf</tissue>
    </source>
</reference>
<dbReference type="EMBL" id="JANAVB010005999">
    <property type="protein sequence ID" value="KAJ6845685.1"/>
    <property type="molecule type" value="Genomic_DNA"/>
</dbReference>
<dbReference type="GO" id="GO:0009507">
    <property type="term" value="C:chloroplast"/>
    <property type="evidence" value="ECO:0007669"/>
    <property type="project" value="TreeGrafter"/>
</dbReference>
<comment type="caution">
    <text evidence="3">The sequence shown here is derived from an EMBL/GenBank/DDBJ whole genome shotgun (WGS) entry which is preliminary data.</text>
</comment>
<feature type="transmembrane region" description="Helical" evidence="1">
    <location>
        <begin position="65"/>
        <end position="81"/>
    </location>
</feature>
<proteinExistence type="predicted"/>
<dbReference type="PANTHER" id="PTHR36374:SF1">
    <property type="entry name" value="OS01G0969000 PROTEIN"/>
    <property type="match status" value="1"/>
</dbReference>
<evidence type="ECO:0000313" key="4">
    <source>
        <dbReference type="Proteomes" id="UP001140949"/>
    </source>
</evidence>
<sequence length="95" mass="10307">MASAGEAVGEDGAPPPTSTTFMVTFPNAARERSLGFLNSSLKLEDVVEESGPAADSSTPPRNNMWQVYAVCGFMVSSWIWARLKERKERGDPAED</sequence>
<dbReference type="AlphaFoldDB" id="A0AAX6HZP2"/>
<organism evidence="3 4">
    <name type="scientific">Iris pallida</name>
    <name type="common">Sweet iris</name>
    <dbReference type="NCBI Taxonomy" id="29817"/>
    <lineage>
        <taxon>Eukaryota</taxon>
        <taxon>Viridiplantae</taxon>
        <taxon>Streptophyta</taxon>
        <taxon>Embryophyta</taxon>
        <taxon>Tracheophyta</taxon>
        <taxon>Spermatophyta</taxon>
        <taxon>Magnoliopsida</taxon>
        <taxon>Liliopsida</taxon>
        <taxon>Asparagales</taxon>
        <taxon>Iridaceae</taxon>
        <taxon>Iridoideae</taxon>
        <taxon>Irideae</taxon>
        <taxon>Iris</taxon>
    </lineage>
</organism>
<dbReference type="PANTHER" id="PTHR36374">
    <property type="entry name" value="OS01G0969000 PROTEIN"/>
    <property type="match status" value="1"/>
</dbReference>
<keyword evidence="1" id="KW-0812">Transmembrane</keyword>
<protein>
    <submittedName>
        <fullName evidence="3">Uncharacterized protein</fullName>
    </submittedName>
</protein>
<reference evidence="3" key="1">
    <citation type="journal article" date="2023" name="GigaByte">
        <title>Genome assembly of the bearded iris, Iris pallida Lam.</title>
        <authorList>
            <person name="Bruccoleri R.E."/>
            <person name="Oakeley E.J."/>
            <person name="Faust A.M.E."/>
            <person name="Altorfer M."/>
            <person name="Dessus-Babus S."/>
            <person name="Burckhardt D."/>
            <person name="Oertli M."/>
            <person name="Naumann U."/>
            <person name="Petersen F."/>
            <person name="Wong J."/>
        </authorList>
    </citation>
    <scope>NUCLEOTIDE SEQUENCE</scope>
    <source>
        <strain evidence="3">GSM-AAB239-AS_SAM_17_03QT</strain>
    </source>
</reference>
<keyword evidence="1" id="KW-0472">Membrane</keyword>
<accession>A0AAX6HZP2</accession>